<dbReference type="InterPro" id="IPR002423">
    <property type="entry name" value="Cpn60/GroEL/TCP-1"/>
</dbReference>
<dbReference type="CTD" id="8195"/>
<dbReference type="InterPro" id="IPR027410">
    <property type="entry name" value="TCP-1-like_intermed_sf"/>
</dbReference>
<proteinExistence type="predicted"/>
<dbReference type="GO" id="GO:0005634">
    <property type="term" value="C:nucleus"/>
    <property type="evidence" value="ECO:0007669"/>
    <property type="project" value="TreeGrafter"/>
</dbReference>
<dbReference type="AlphaFoldDB" id="A0AA97LEK2"/>
<dbReference type="Gene3D" id="1.10.560.10">
    <property type="entry name" value="GroEL-like equatorial domain"/>
    <property type="match status" value="1"/>
</dbReference>
<dbReference type="KEGG" id="emc:129341205"/>
<evidence type="ECO:0000313" key="2">
    <source>
        <dbReference type="RefSeq" id="XP_054852241.1"/>
    </source>
</evidence>
<dbReference type="Gene3D" id="3.30.260.10">
    <property type="entry name" value="TCP-1-like chaperonin intermediate domain"/>
    <property type="match status" value="1"/>
</dbReference>
<dbReference type="GO" id="GO:0060271">
    <property type="term" value="P:cilium assembly"/>
    <property type="evidence" value="ECO:0007669"/>
    <property type="project" value="InterPro"/>
</dbReference>
<protein>
    <submittedName>
        <fullName evidence="2">Molecular chaperone MKKS isoform X1</fullName>
    </submittedName>
</protein>
<sequence>MSRVDVKKPSLCTSEPLSQETVSRALSAFSKIVKSCYGPTGRLKQLHNGTGGYVQTTSQSSALLNGLSVTHPLLKLLTASVQNHISRFSDGGLFTAILCCSLLERFQDLKVASCMCVKISQHLLSSCTDYLTSEACGCRIPVDFNSSKILLDLVRSVLTSKRTCMLSRKEADHVSILILKAFLLTVPQNVGTSVRLGKCLYVPMKDKSVMDSRVYAGLLIETPEFDLTRMLPAKRTASSPIKMALFSVSLSGDFCNPGEGAVVVHHGVSLEAAVLDQLLGLGQRMVKDGVGLVICQKVVHPALKQYLKANQVVVIERVGVVMMEPLKEMTGSQPIPSLQCLSRACYGNLKDLQIEYFASKRFLHLIPDDPAVCSLMLCSRNETAWDELKLVCQAAEHVLQLTVKDPWVLLGGGCTETHLSSYIRHKSHKMPSSTLENLGCSQTEFQLVADCFCHSLETLARCLEHDGGEILTDTTWGHFWSVPPDVPYNSTWSDFALKCGCGLCGSDQDLSWRALHRPSRPFPPQSCVSESSITSADNLVLDSFAAKCNGLQAAVETACLLFGLSYVVEDQN</sequence>
<dbReference type="GO" id="GO:0005737">
    <property type="term" value="C:cytoplasm"/>
    <property type="evidence" value="ECO:0007669"/>
    <property type="project" value="TreeGrafter"/>
</dbReference>
<dbReference type="SUPFAM" id="SSF48592">
    <property type="entry name" value="GroEL equatorial domain-like"/>
    <property type="match status" value="1"/>
</dbReference>
<dbReference type="SUPFAM" id="SSF52029">
    <property type="entry name" value="GroEL apical domain-like"/>
    <property type="match status" value="1"/>
</dbReference>
<name>A0AA97LEK2_EUBMA</name>
<dbReference type="PANTHER" id="PTHR46787:SF1">
    <property type="entry name" value="MOLECULAR CHAPERONE MKKS"/>
    <property type="match status" value="1"/>
</dbReference>
<reference evidence="2" key="1">
    <citation type="submission" date="2025-08" db="UniProtKB">
        <authorList>
            <consortium name="RefSeq"/>
        </authorList>
    </citation>
    <scope>IDENTIFICATION</scope>
    <source>
        <tissue evidence="2">Blood</tissue>
    </source>
</reference>
<gene>
    <name evidence="2" type="primary">MKKS</name>
</gene>
<dbReference type="Proteomes" id="UP001190640">
    <property type="component" value="Chromosome 1"/>
</dbReference>
<evidence type="ECO:0000313" key="1">
    <source>
        <dbReference type="Proteomes" id="UP001190640"/>
    </source>
</evidence>
<dbReference type="Gene3D" id="3.50.7.10">
    <property type="entry name" value="GroEL"/>
    <property type="match status" value="1"/>
</dbReference>
<dbReference type="GO" id="GO:0006457">
    <property type="term" value="P:protein folding"/>
    <property type="evidence" value="ECO:0007669"/>
    <property type="project" value="InterPro"/>
</dbReference>
<accession>A0AA97LEK2</accession>
<dbReference type="Pfam" id="PF00118">
    <property type="entry name" value="Cpn60_TCP1"/>
    <property type="match status" value="1"/>
</dbReference>
<keyword evidence="1" id="KW-1185">Reference proteome</keyword>
<dbReference type="PANTHER" id="PTHR46787">
    <property type="entry name" value="SYNDROMES PUTATIVE CHAPERONIN-RELATED"/>
    <property type="match status" value="1"/>
</dbReference>
<dbReference type="GO" id="GO:0051131">
    <property type="term" value="P:chaperone-mediated protein complex assembly"/>
    <property type="evidence" value="ECO:0007669"/>
    <property type="project" value="TreeGrafter"/>
</dbReference>
<dbReference type="InterPro" id="IPR027413">
    <property type="entry name" value="GROEL-like_equatorial_sf"/>
</dbReference>
<dbReference type="InterPro" id="IPR028790">
    <property type="entry name" value="MKKS"/>
</dbReference>
<dbReference type="GO" id="GO:0005524">
    <property type="term" value="F:ATP binding"/>
    <property type="evidence" value="ECO:0007669"/>
    <property type="project" value="InterPro"/>
</dbReference>
<organism evidence="1 2">
    <name type="scientific">Eublepharis macularius</name>
    <name type="common">Leopard gecko</name>
    <name type="synonym">Cyrtodactylus macularius</name>
    <dbReference type="NCBI Taxonomy" id="481883"/>
    <lineage>
        <taxon>Eukaryota</taxon>
        <taxon>Metazoa</taxon>
        <taxon>Chordata</taxon>
        <taxon>Craniata</taxon>
        <taxon>Vertebrata</taxon>
        <taxon>Euteleostomi</taxon>
        <taxon>Lepidosauria</taxon>
        <taxon>Squamata</taxon>
        <taxon>Bifurcata</taxon>
        <taxon>Gekkota</taxon>
        <taxon>Eublepharidae</taxon>
        <taxon>Eublepharinae</taxon>
        <taxon>Eublepharis</taxon>
    </lineage>
</organism>
<dbReference type="GO" id="GO:0032502">
    <property type="term" value="P:developmental process"/>
    <property type="evidence" value="ECO:0007669"/>
    <property type="project" value="TreeGrafter"/>
</dbReference>
<dbReference type="GO" id="GO:1902636">
    <property type="term" value="C:kinociliary basal body"/>
    <property type="evidence" value="ECO:0007669"/>
    <property type="project" value="TreeGrafter"/>
</dbReference>
<dbReference type="InterPro" id="IPR027409">
    <property type="entry name" value="GroEL-like_apical_dom_sf"/>
</dbReference>
<dbReference type="RefSeq" id="XP_054852241.1">
    <property type="nucleotide sequence ID" value="XM_054996266.1"/>
</dbReference>
<dbReference type="GO" id="GO:0051082">
    <property type="term" value="F:unfolded protein binding"/>
    <property type="evidence" value="ECO:0007669"/>
    <property type="project" value="InterPro"/>
</dbReference>
<dbReference type="GeneID" id="129341205"/>